<dbReference type="SUPFAM" id="SSF48592">
    <property type="entry name" value="GroEL equatorial domain-like"/>
    <property type="match status" value="1"/>
</dbReference>
<sequence length="186" mass="20796">MRLPVPSRVECVLGLDRVVPYSYRLGVNDITAHCISLLFSWLPEGMMEGRQIPKKTAFTQPARFMNINEVRVLHIKLMGWCCSLYATRVLKDIQTENEEQKIGVQTVENALKAPTLTIASNVGAEGALIIGKLLEQDDLNFGYDAAKGQYVNMVEAGIIDPVKVIKTAARQLLLIFEARKIHLKTE</sequence>
<dbReference type="Gene3D" id="1.10.560.10">
    <property type="entry name" value="GroEL-like equatorial domain"/>
    <property type="match status" value="1"/>
</dbReference>
<protein>
    <recommendedName>
        <fullName evidence="3">Spt5 KOW domain-containing protein</fullName>
    </recommendedName>
</protein>
<keyword evidence="5" id="KW-1185">Reference proteome</keyword>
<gene>
    <name evidence="4" type="ORF">CASFOL_017931</name>
</gene>
<dbReference type="EMBL" id="JAVIJP010000019">
    <property type="protein sequence ID" value="KAL3638560.1"/>
    <property type="molecule type" value="Genomic_DNA"/>
</dbReference>
<dbReference type="InterPro" id="IPR041973">
    <property type="entry name" value="KOW_Spt5_1"/>
</dbReference>
<comment type="caution">
    <text evidence="4">The sequence shown here is derived from an EMBL/GenBank/DDBJ whole genome shotgun (WGS) entry which is preliminary data.</text>
</comment>
<evidence type="ECO:0000313" key="4">
    <source>
        <dbReference type="EMBL" id="KAL3638560.1"/>
    </source>
</evidence>
<dbReference type="InterPro" id="IPR002423">
    <property type="entry name" value="Cpn60/GroEL/TCP-1"/>
</dbReference>
<organism evidence="4 5">
    <name type="scientific">Castilleja foliolosa</name>
    <dbReference type="NCBI Taxonomy" id="1961234"/>
    <lineage>
        <taxon>Eukaryota</taxon>
        <taxon>Viridiplantae</taxon>
        <taxon>Streptophyta</taxon>
        <taxon>Embryophyta</taxon>
        <taxon>Tracheophyta</taxon>
        <taxon>Spermatophyta</taxon>
        <taxon>Magnoliopsida</taxon>
        <taxon>eudicotyledons</taxon>
        <taxon>Gunneridae</taxon>
        <taxon>Pentapetalae</taxon>
        <taxon>asterids</taxon>
        <taxon>lamiids</taxon>
        <taxon>Lamiales</taxon>
        <taxon>Orobanchaceae</taxon>
        <taxon>Pedicularideae</taxon>
        <taxon>Castillejinae</taxon>
        <taxon>Castilleja</taxon>
    </lineage>
</organism>
<dbReference type="AlphaFoldDB" id="A0ABD3DCF3"/>
<dbReference type="Pfam" id="PF23042">
    <property type="entry name" value="KOW1_SPT5"/>
    <property type="match status" value="1"/>
</dbReference>
<dbReference type="Proteomes" id="UP001632038">
    <property type="component" value="Unassembled WGS sequence"/>
</dbReference>
<dbReference type="PANTHER" id="PTHR45633">
    <property type="entry name" value="60 KDA HEAT SHOCK PROTEIN, MITOCHONDRIAL"/>
    <property type="match status" value="1"/>
</dbReference>
<keyword evidence="2" id="KW-0143">Chaperone</keyword>
<evidence type="ECO:0000256" key="2">
    <source>
        <dbReference type="ARBA" id="ARBA00023186"/>
    </source>
</evidence>
<evidence type="ECO:0000259" key="3">
    <source>
        <dbReference type="Pfam" id="PF23042"/>
    </source>
</evidence>
<evidence type="ECO:0000256" key="1">
    <source>
        <dbReference type="ARBA" id="ARBA00006607"/>
    </source>
</evidence>
<dbReference type="InterPro" id="IPR027413">
    <property type="entry name" value="GROEL-like_equatorial_sf"/>
</dbReference>
<name>A0ABD3DCF3_9LAMI</name>
<evidence type="ECO:0000313" key="5">
    <source>
        <dbReference type="Proteomes" id="UP001632038"/>
    </source>
</evidence>
<accession>A0ABD3DCF3</accession>
<dbReference type="InterPro" id="IPR001844">
    <property type="entry name" value="Cpn60/GroEL"/>
</dbReference>
<comment type="similarity">
    <text evidence="1">Belongs to the chaperonin (HSP60) family.</text>
</comment>
<dbReference type="Pfam" id="PF00118">
    <property type="entry name" value="Cpn60_TCP1"/>
    <property type="match status" value="1"/>
</dbReference>
<feature type="domain" description="Spt5 KOW" evidence="3">
    <location>
        <begin position="47"/>
        <end position="77"/>
    </location>
</feature>
<proteinExistence type="inferred from homology"/>
<reference evidence="5" key="1">
    <citation type="journal article" date="2024" name="IScience">
        <title>Strigolactones Initiate the Formation of Haustorium-like Structures in Castilleja.</title>
        <authorList>
            <person name="Buerger M."/>
            <person name="Peterson D."/>
            <person name="Chory J."/>
        </authorList>
    </citation>
    <scope>NUCLEOTIDE SEQUENCE [LARGE SCALE GENOMIC DNA]</scope>
</reference>